<dbReference type="HOGENOM" id="CLU_737488_0_0_12"/>
<dbReference type="AlphaFoldDB" id="V5WCY6"/>
<evidence type="ECO:0000313" key="4">
    <source>
        <dbReference type="Proteomes" id="UP000018680"/>
    </source>
</evidence>
<dbReference type="KEGG" id="slr:L21SP2_0210"/>
<name>V5WCY6_9SPIO</name>
<keyword evidence="1" id="KW-0732">Signal</keyword>
<dbReference type="RefSeq" id="WP_024266585.1">
    <property type="nucleotide sequence ID" value="NC_023035.1"/>
</dbReference>
<dbReference type="OrthoDB" id="369404at2"/>
<reference evidence="3 4" key="1">
    <citation type="journal article" date="2015" name="Stand. Genomic Sci.">
        <title>Complete genome sequence and description of Salinispira pacifica gen. nov., sp. nov., a novel spirochaete isolated form a hypersaline microbial mat.</title>
        <authorList>
            <person name="Ben Hania W."/>
            <person name="Joseph M."/>
            <person name="Schumann P."/>
            <person name="Bunk B."/>
            <person name="Fiebig A."/>
            <person name="Sproer C."/>
            <person name="Klenk H.P."/>
            <person name="Fardeau M.L."/>
            <person name="Spring S."/>
        </authorList>
    </citation>
    <scope>NUCLEOTIDE SEQUENCE [LARGE SCALE GENOMIC DNA]</scope>
    <source>
        <strain evidence="3 4">L21-RPul-D2</strain>
    </source>
</reference>
<dbReference type="PANTHER" id="PTHR38731">
    <property type="entry name" value="LIPL45-RELATED LIPOPROTEIN-RELATED"/>
    <property type="match status" value="1"/>
</dbReference>
<feature type="signal peptide" evidence="1">
    <location>
        <begin position="1"/>
        <end position="21"/>
    </location>
</feature>
<dbReference type="Pfam" id="PF04773">
    <property type="entry name" value="FecR"/>
    <property type="match status" value="1"/>
</dbReference>
<evidence type="ECO:0000259" key="2">
    <source>
        <dbReference type="Pfam" id="PF04773"/>
    </source>
</evidence>
<dbReference type="eggNOG" id="COG3712">
    <property type="taxonomic scope" value="Bacteria"/>
</dbReference>
<accession>V5WCY6</accession>
<protein>
    <recommendedName>
        <fullName evidence="2">FecR protein domain-containing protein</fullName>
    </recommendedName>
</protein>
<evidence type="ECO:0000256" key="1">
    <source>
        <dbReference type="SAM" id="SignalP"/>
    </source>
</evidence>
<keyword evidence="4" id="KW-1185">Reference proteome</keyword>
<dbReference type="STRING" id="1307761.L21SP2_0210"/>
<organism evidence="3 4">
    <name type="scientific">Salinispira pacifica</name>
    <dbReference type="NCBI Taxonomy" id="1307761"/>
    <lineage>
        <taxon>Bacteria</taxon>
        <taxon>Pseudomonadati</taxon>
        <taxon>Spirochaetota</taxon>
        <taxon>Spirochaetia</taxon>
        <taxon>Spirochaetales</taxon>
        <taxon>Spirochaetaceae</taxon>
        <taxon>Salinispira</taxon>
    </lineage>
</organism>
<feature type="chain" id="PRO_5004741934" description="FecR protein domain-containing protein" evidence="1">
    <location>
        <begin position="22"/>
        <end position="375"/>
    </location>
</feature>
<gene>
    <name evidence="3" type="ORF">L21SP2_0210</name>
</gene>
<dbReference type="InterPro" id="IPR006860">
    <property type="entry name" value="FecR"/>
</dbReference>
<dbReference type="Gene3D" id="2.60.120.1440">
    <property type="match status" value="1"/>
</dbReference>
<proteinExistence type="predicted"/>
<dbReference type="Proteomes" id="UP000018680">
    <property type="component" value="Chromosome"/>
</dbReference>
<dbReference type="EMBL" id="CP006939">
    <property type="protein sequence ID" value="AHC13652.1"/>
    <property type="molecule type" value="Genomic_DNA"/>
</dbReference>
<sequence length="375" mass="42926">MSKIRFLILFLAFTSFGSIWADADVIGEILFIDGDVQIFRNTEELDRPDFGDRIENLDQVITGSNGSLEVAVYPETGIHASIIIQPDTSMYFDITGLREEQSGALELLTGRVDLTVGRLSGRNQLDIRTGSAAMGVRGTTFSVSSTPGGDVLLTTAEGRVECRTASGERFFAVPGEVVEKRSDGVWQNLSVDPEELETFRDRWISQRIEALDAQASRAIADYGQRYLDLRDRFIDAYVRLMNNREVIQKWMNEDRVGKLGSRSDRLREKRQIIGALMNIRGVQFMFERVYYRLAQLSERYPGVNGNVNVRPGLSIRNFYRQFEQDRDMFSRRMREVRYILKLYALRNEGRTPFDDFMSGGFESEEDFFGSDDDFF</sequence>
<evidence type="ECO:0000313" key="3">
    <source>
        <dbReference type="EMBL" id="AHC13652.1"/>
    </source>
</evidence>
<feature type="domain" description="FecR protein" evidence="2">
    <location>
        <begin position="60"/>
        <end position="161"/>
    </location>
</feature>